<sequence length="160" mass="18993">MESLSQWRKRSNPSSVTRIRVMLEVAKAVRYFHSMGIVLHDYVDSDDILLDSEFHARFRFLGFTEHYVNVTSNFFLQRDSLSREANIFLFGCLFYEMCFNLEIDYRERLKSNSNAVAKRPSKPEIRDDEWQLIQRCCAKEPRSRPTVDDLIREMEAWPGI</sequence>
<organism evidence="2 3">
    <name type="scientific">Amanita muscaria (strain Koide BX008)</name>
    <dbReference type="NCBI Taxonomy" id="946122"/>
    <lineage>
        <taxon>Eukaryota</taxon>
        <taxon>Fungi</taxon>
        <taxon>Dikarya</taxon>
        <taxon>Basidiomycota</taxon>
        <taxon>Agaricomycotina</taxon>
        <taxon>Agaricomycetes</taxon>
        <taxon>Agaricomycetidae</taxon>
        <taxon>Agaricales</taxon>
        <taxon>Pluteineae</taxon>
        <taxon>Amanitaceae</taxon>
        <taxon>Amanita</taxon>
    </lineage>
</organism>
<dbReference type="OrthoDB" id="26722at2759"/>
<keyword evidence="3" id="KW-1185">Reference proteome</keyword>
<feature type="domain" description="Protein kinase" evidence="1">
    <location>
        <begin position="1"/>
        <end position="158"/>
    </location>
</feature>
<dbReference type="STRING" id="946122.A0A0C2SNA9"/>
<proteinExistence type="predicted"/>
<dbReference type="AlphaFoldDB" id="A0A0C2SNA9"/>
<dbReference type="GO" id="GO:0005524">
    <property type="term" value="F:ATP binding"/>
    <property type="evidence" value="ECO:0007669"/>
    <property type="project" value="InterPro"/>
</dbReference>
<gene>
    <name evidence="2" type="ORF">M378DRAFT_173629</name>
</gene>
<dbReference type="InParanoid" id="A0A0C2SNA9"/>
<protein>
    <recommendedName>
        <fullName evidence="1">Protein kinase domain-containing protein</fullName>
    </recommendedName>
</protein>
<evidence type="ECO:0000313" key="2">
    <source>
        <dbReference type="EMBL" id="KIL55469.1"/>
    </source>
</evidence>
<dbReference type="InterPro" id="IPR000719">
    <property type="entry name" value="Prot_kinase_dom"/>
</dbReference>
<dbReference type="Gene3D" id="1.10.510.10">
    <property type="entry name" value="Transferase(Phosphotransferase) domain 1"/>
    <property type="match status" value="1"/>
</dbReference>
<evidence type="ECO:0000313" key="3">
    <source>
        <dbReference type="Proteomes" id="UP000054549"/>
    </source>
</evidence>
<reference evidence="2 3" key="1">
    <citation type="submission" date="2014-04" db="EMBL/GenBank/DDBJ databases">
        <title>Evolutionary Origins and Diversification of the Mycorrhizal Mutualists.</title>
        <authorList>
            <consortium name="DOE Joint Genome Institute"/>
            <consortium name="Mycorrhizal Genomics Consortium"/>
            <person name="Kohler A."/>
            <person name="Kuo A."/>
            <person name="Nagy L.G."/>
            <person name="Floudas D."/>
            <person name="Copeland A."/>
            <person name="Barry K.W."/>
            <person name="Cichocki N."/>
            <person name="Veneault-Fourrey C."/>
            <person name="LaButti K."/>
            <person name="Lindquist E.A."/>
            <person name="Lipzen A."/>
            <person name="Lundell T."/>
            <person name="Morin E."/>
            <person name="Murat C."/>
            <person name="Riley R."/>
            <person name="Ohm R."/>
            <person name="Sun H."/>
            <person name="Tunlid A."/>
            <person name="Henrissat B."/>
            <person name="Grigoriev I.V."/>
            <person name="Hibbett D.S."/>
            <person name="Martin F."/>
        </authorList>
    </citation>
    <scope>NUCLEOTIDE SEQUENCE [LARGE SCALE GENOMIC DNA]</scope>
    <source>
        <strain evidence="2 3">Koide BX008</strain>
    </source>
</reference>
<dbReference type="InterPro" id="IPR051681">
    <property type="entry name" value="Ser/Thr_Kinases-Pseudokinases"/>
</dbReference>
<dbReference type="PANTHER" id="PTHR44329">
    <property type="entry name" value="SERINE/THREONINE-PROTEIN KINASE TNNI3K-RELATED"/>
    <property type="match status" value="1"/>
</dbReference>
<dbReference type="Proteomes" id="UP000054549">
    <property type="component" value="Unassembled WGS sequence"/>
</dbReference>
<name>A0A0C2SNA9_AMAMK</name>
<evidence type="ECO:0000259" key="1">
    <source>
        <dbReference type="PROSITE" id="PS50011"/>
    </source>
</evidence>
<dbReference type="HOGENOM" id="CLU_087973_2_0_1"/>
<dbReference type="InterPro" id="IPR011009">
    <property type="entry name" value="Kinase-like_dom_sf"/>
</dbReference>
<dbReference type="EMBL" id="KN818512">
    <property type="protein sequence ID" value="KIL55469.1"/>
    <property type="molecule type" value="Genomic_DNA"/>
</dbReference>
<dbReference type="PROSITE" id="PS50011">
    <property type="entry name" value="PROTEIN_KINASE_DOM"/>
    <property type="match status" value="1"/>
</dbReference>
<dbReference type="SUPFAM" id="SSF56112">
    <property type="entry name" value="Protein kinase-like (PK-like)"/>
    <property type="match status" value="1"/>
</dbReference>
<accession>A0A0C2SNA9</accession>
<dbReference type="GO" id="GO:0004674">
    <property type="term" value="F:protein serine/threonine kinase activity"/>
    <property type="evidence" value="ECO:0007669"/>
    <property type="project" value="TreeGrafter"/>
</dbReference>